<accession>A0A8J3QBB9</accession>
<dbReference type="RefSeq" id="WP_203911216.1">
    <property type="nucleotide sequence ID" value="NZ_BONY01000036.1"/>
</dbReference>
<proteinExistence type="predicted"/>
<comment type="caution">
    <text evidence="1">The sequence shown here is derived from an EMBL/GenBank/DDBJ whole genome shotgun (WGS) entry which is preliminary data.</text>
</comment>
<gene>
    <name evidence="1" type="ORF">Rhe02_54930</name>
</gene>
<evidence type="ECO:0000313" key="1">
    <source>
        <dbReference type="EMBL" id="GIH07426.1"/>
    </source>
</evidence>
<sequence>MAILALLNEYFLFNSVNLSDHTTSCVLTANADALDSTAMGDSWRENTGGLKAGTLAATLHDDFAGGSVDATIWAAFDANVAVAVAVRPVNTTIAATNPEYQVNVLPNQWQMGGQVGTLAQKQLSYPTTGAMVRDTTP</sequence>
<reference evidence="1" key="1">
    <citation type="submission" date="2021-01" db="EMBL/GenBank/DDBJ databases">
        <title>Whole genome shotgun sequence of Rhizocola hellebori NBRC 109834.</title>
        <authorList>
            <person name="Komaki H."/>
            <person name="Tamura T."/>
        </authorList>
    </citation>
    <scope>NUCLEOTIDE SEQUENCE</scope>
    <source>
        <strain evidence="1">NBRC 109834</strain>
    </source>
</reference>
<name>A0A8J3QBB9_9ACTN</name>
<keyword evidence="2" id="KW-1185">Reference proteome</keyword>
<dbReference type="AlphaFoldDB" id="A0A8J3QBB9"/>
<dbReference type="EMBL" id="BONY01000036">
    <property type="protein sequence ID" value="GIH07426.1"/>
    <property type="molecule type" value="Genomic_DNA"/>
</dbReference>
<dbReference type="Proteomes" id="UP000612899">
    <property type="component" value="Unassembled WGS sequence"/>
</dbReference>
<organism evidence="1 2">
    <name type="scientific">Rhizocola hellebori</name>
    <dbReference type="NCBI Taxonomy" id="1392758"/>
    <lineage>
        <taxon>Bacteria</taxon>
        <taxon>Bacillati</taxon>
        <taxon>Actinomycetota</taxon>
        <taxon>Actinomycetes</taxon>
        <taxon>Micromonosporales</taxon>
        <taxon>Micromonosporaceae</taxon>
        <taxon>Rhizocola</taxon>
    </lineage>
</organism>
<evidence type="ECO:0000313" key="2">
    <source>
        <dbReference type="Proteomes" id="UP000612899"/>
    </source>
</evidence>
<protein>
    <submittedName>
        <fullName evidence="1">Uncharacterized protein</fullName>
    </submittedName>
</protein>